<reference evidence="1" key="1">
    <citation type="submission" date="2011-01" db="EMBL/GenBank/DDBJ databases">
        <title>Complete sequence of plasmid of Thermovibrio ammonificans HB-1.</title>
        <authorList>
            <consortium name="US DOE Joint Genome Institute"/>
            <person name="Lucas S."/>
            <person name="Copeland A."/>
            <person name="Lapidus A."/>
            <person name="Cheng J.-F."/>
            <person name="Goodwin L."/>
            <person name="Pitluck S."/>
            <person name="Davenport K."/>
            <person name="Detter J.C."/>
            <person name="Han C."/>
            <person name="Tapia R."/>
            <person name="Land M."/>
            <person name="Hauser L."/>
            <person name="Kyrpides N."/>
            <person name="Ivanova N."/>
            <person name="Ovchinnikova G."/>
            <person name="Vetriani C."/>
            <person name="Woyke T."/>
        </authorList>
    </citation>
    <scope>NUCLEOTIDE SEQUENCE [LARGE SCALE GENOMIC DNA]</scope>
    <source>
        <strain evidence="1">HB-1</strain>
        <plasmid evidence="1">pTHEAM01</plasmid>
    </source>
</reference>
<keyword evidence="2" id="KW-1185">Reference proteome</keyword>
<organism evidence="1 2">
    <name type="scientific">Thermovibrio ammonificans (strain DSM 15698 / JCM 12110 / HB-1)</name>
    <dbReference type="NCBI Taxonomy" id="648996"/>
    <lineage>
        <taxon>Bacteria</taxon>
        <taxon>Pseudomonadati</taxon>
        <taxon>Aquificota</taxon>
        <taxon>Aquificia</taxon>
        <taxon>Desulfurobacteriales</taxon>
        <taxon>Desulfurobacteriaceae</taxon>
        <taxon>Thermovibrio</taxon>
    </lineage>
</organism>
<proteinExistence type="predicted"/>
<geneLocation type="plasmid" evidence="1 2">
    <name>pTHEAM01</name>
</geneLocation>
<keyword evidence="1" id="KW-0614">Plasmid</keyword>
<dbReference type="AlphaFoldDB" id="E8T6W5"/>
<accession>E8T6W5</accession>
<gene>
    <name evidence="1" type="ordered locus">Theam_1730</name>
</gene>
<dbReference type="EMBL" id="CP002445">
    <property type="protein sequence ID" value="ADU97686.1"/>
    <property type="molecule type" value="Genomic_DNA"/>
</dbReference>
<evidence type="ECO:0000313" key="1">
    <source>
        <dbReference type="EMBL" id="ADU97686.1"/>
    </source>
</evidence>
<dbReference type="HOGENOM" id="CLU_2221966_0_0_0"/>
<dbReference type="Proteomes" id="UP000006362">
    <property type="component" value="Plasmid pTHEAM01"/>
</dbReference>
<protein>
    <submittedName>
        <fullName evidence="1">Uncharacterized protein</fullName>
    </submittedName>
</protein>
<dbReference type="RefSeq" id="WP_013524890.1">
    <property type="nucleotide sequence ID" value="NC_014917.1"/>
</dbReference>
<sequence length="106" mass="12867">MRVRTGREIRPESRLLDDLLKEIVKERLKHRIYVIKWVLVDTKGYSLSDYDRFIKWINDFPKGRRIHPGLLIDILTDLGIPYQEVFEEALRRRARILKEREQITHL</sequence>
<dbReference type="KEGG" id="tam:Theam_1730"/>
<evidence type="ECO:0000313" key="2">
    <source>
        <dbReference type="Proteomes" id="UP000006362"/>
    </source>
</evidence>
<name>E8T6W5_THEA1</name>